<dbReference type="GeneID" id="27438295"/>
<keyword evidence="2" id="KW-0496">Mitochondrion</keyword>
<evidence type="ECO:0000313" key="2">
    <source>
        <dbReference type="EMBL" id="AMY15489.1"/>
    </source>
</evidence>
<dbReference type="CTD" id="4509"/>
<keyword evidence="1" id="KW-0472">Membrane</keyword>
<dbReference type="RefSeq" id="YP_009250786.1">
    <property type="nucleotide sequence ID" value="NC_030039.1"/>
</dbReference>
<keyword evidence="1" id="KW-1133">Transmembrane helix</keyword>
<geneLocation type="mitochondrion" evidence="2"/>
<reference evidence="2" key="1">
    <citation type="journal article" date="2016" name="Mitochondrial DNA Part B Resour">
        <title>The complete mitogenome of Sea Slug, Phyllidia ocellata (Mollusca: Phyllidiidae).</title>
        <authorList>
            <person name="Xiang P."/>
            <person name="Lin M."/>
            <person name="Wang Y."/>
            <person name="Shen K.-N."/>
            <person name="Hsiao C.-D."/>
        </authorList>
    </citation>
    <scope>NUCLEOTIDE SEQUENCE</scope>
    <source>
        <tissue evidence="2">Muscle</tissue>
    </source>
</reference>
<protein>
    <submittedName>
        <fullName evidence="2">ATP synthase F0 subunit 8</fullName>
    </submittedName>
</protein>
<proteinExistence type="predicted"/>
<gene>
    <name evidence="2" type="primary">atp8</name>
</gene>
<dbReference type="AlphaFoldDB" id="A0A342K7X0"/>
<accession>A0A342K7X0</accession>
<evidence type="ECO:0000256" key="1">
    <source>
        <dbReference type="SAM" id="Phobius"/>
    </source>
</evidence>
<feature type="transmembrane region" description="Helical" evidence="1">
    <location>
        <begin position="6"/>
        <end position="24"/>
    </location>
</feature>
<organism evidence="2">
    <name type="scientific">Phyllidia ocellata</name>
    <dbReference type="NCBI Taxonomy" id="190925"/>
    <lineage>
        <taxon>Eukaryota</taxon>
        <taxon>Metazoa</taxon>
        <taxon>Spiralia</taxon>
        <taxon>Lophotrochozoa</taxon>
        <taxon>Mollusca</taxon>
        <taxon>Gastropoda</taxon>
        <taxon>Heterobranchia</taxon>
        <taxon>Euthyneura</taxon>
        <taxon>Nudipleura</taxon>
        <taxon>Nudibranchia</taxon>
        <taxon>Doridina</taxon>
        <taxon>Eudoridoidea</taxon>
        <taxon>Phyllidiidae</taxon>
        <taxon>Phyllidia</taxon>
    </lineage>
</organism>
<dbReference type="EMBL" id="KU351090">
    <property type="protein sequence ID" value="AMY15489.1"/>
    <property type="molecule type" value="Genomic_DNA"/>
</dbReference>
<sequence>MPQLSPMLGFFMFTVILFSYFFLLSSLSKKAPFISSTKVKKTKKVSLPYFSNL</sequence>
<name>A0A342K7X0_9GAST</name>
<keyword evidence="1" id="KW-0812">Transmembrane</keyword>